<comment type="caution">
    <text evidence="1">The sequence shown here is derived from an EMBL/GenBank/DDBJ whole genome shotgun (WGS) entry which is preliminary data.</text>
</comment>
<gene>
    <name evidence="1" type="ORF">CCUS01_08076</name>
</gene>
<sequence>MQPSALSTPHPSAVRLMKAFVSPARSITTPDSSCEAISKGRAKKERKESKITVEVKRQAVKGAKCYAYAARLYVHTPVICGRSHGAVDA</sequence>
<dbReference type="AlphaFoldDB" id="A0AAI9UYQ9"/>
<name>A0AAI9UYQ9_9PEZI</name>
<protein>
    <submittedName>
        <fullName evidence="1">Uncharacterized protein</fullName>
    </submittedName>
</protein>
<organism evidence="1 2">
    <name type="scientific">Colletotrichum cuscutae</name>
    <dbReference type="NCBI Taxonomy" id="1209917"/>
    <lineage>
        <taxon>Eukaryota</taxon>
        <taxon>Fungi</taxon>
        <taxon>Dikarya</taxon>
        <taxon>Ascomycota</taxon>
        <taxon>Pezizomycotina</taxon>
        <taxon>Sordariomycetes</taxon>
        <taxon>Hypocreomycetidae</taxon>
        <taxon>Glomerellales</taxon>
        <taxon>Glomerellaceae</taxon>
        <taxon>Colletotrichum</taxon>
        <taxon>Colletotrichum acutatum species complex</taxon>
    </lineage>
</organism>
<evidence type="ECO:0000313" key="1">
    <source>
        <dbReference type="EMBL" id="KAK1464502.1"/>
    </source>
</evidence>
<keyword evidence="2" id="KW-1185">Reference proteome</keyword>
<reference evidence="1" key="1">
    <citation type="submission" date="2016-11" db="EMBL/GenBank/DDBJ databases">
        <title>The genome sequence of Colletotrichum cuscutae.</title>
        <authorList>
            <person name="Baroncelli R."/>
        </authorList>
    </citation>
    <scope>NUCLEOTIDE SEQUENCE</scope>
    <source>
        <strain evidence="1">IMI 304802</strain>
    </source>
</reference>
<dbReference type="EMBL" id="MPDP01000265">
    <property type="protein sequence ID" value="KAK1464502.1"/>
    <property type="molecule type" value="Genomic_DNA"/>
</dbReference>
<proteinExistence type="predicted"/>
<evidence type="ECO:0000313" key="2">
    <source>
        <dbReference type="Proteomes" id="UP001239213"/>
    </source>
</evidence>
<dbReference type="Proteomes" id="UP001239213">
    <property type="component" value="Unassembled WGS sequence"/>
</dbReference>
<accession>A0AAI9UYQ9</accession>